<dbReference type="EMBL" id="JALJOQ010000025">
    <property type="protein sequence ID" value="KAK9808230.1"/>
    <property type="molecule type" value="Genomic_DNA"/>
</dbReference>
<name>A0AAW1PEK7_9CHLO</name>
<reference evidence="2 3" key="1">
    <citation type="journal article" date="2024" name="Nat. Commun.">
        <title>Phylogenomics reveals the evolutionary origins of lichenization in chlorophyte algae.</title>
        <authorList>
            <person name="Puginier C."/>
            <person name="Libourel C."/>
            <person name="Otte J."/>
            <person name="Skaloud P."/>
            <person name="Haon M."/>
            <person name="Grisel S."/>
            <person name="Petersen M."/>
            <person name="Berrin J.G."/>
            <person name="Delaux P.M."/>
            <person name="Dal Grande F."/>
            <person name="Keller J."/>
        </authorList>
    </citation>
    <scope>NUCLEOTIDE SEQUENCE [LARGE SCALE GENOMIC DNA]</scope>
    <source>
        <strain evidence="2 3">SAG 2036</strain>
    </source>
</reference>
<protein>
    <submittedName>
        <fullName evidence="2">Uncharacterized protein</fullName>
    </submittedName>
</protein>
<comment type="caution">
    <text evidence="2">The sequence shown here is derived from an EMBL/GenBank/DDBJ whole genome shotgun (WGS) entry which is preliminary data.</text>
</comment>
<keyword evidence="3" id="KW-1185">Reference proteome</keyword>
<dbReference type="Proteomes" id="UP001465755">
    <property type="component" value="Unassembled WGS sequence"/>
</dbReference>
<feature type="compositionally biased region" description="Polar residues" evidence="1">
    <location>
        <begin position="23"/>
        <end position="42"/>
    </location>
</feature>
<feature type="region of interest" description="Disordered" evidence="1">
    <location>
        <begin position="1"/>
        <end position="259"/>
    </location>
</feature>
<feature type="region of interest" description="Disordered" evidence="1">
    <location>
        <begin position="280"/>
        <end position="376"/>
    </location>
</feature>
<dbReference type="AlphaFoldDB" id="A0AAW1PEK7"/>
<proteinExistence type="predicted"/>
<sequence length="376" mass="39111">MRRDSLPAADLDWSAALPARGPDSQTSSRADTSGSAAGQLTRTGKRAGSALQSIPSGDTPARRDSLSQAGRQSATEARRSSSGTAPSQASSVKSQPTQQRKRRPSNGTISKNNSAGSVTPPARPKAAVPTRASQFNALTAAARLKKPAQRGSSSTSKPAPSRETASRRRTSSSGGAPLTGRSEAYNDKLGRLRDILNSHRGPTPRSPKAQNAGGLPDLQPSIASLESPASGISLVEEYSMQKQSTPTPAAGADAAVPTPPVFQKSRSILKAASRKEVITDAAMGSPSAESVPEALDRRPLSARSVSFKDGPSRKEAPEGPMLTHRSMLTRDSMKVVPRSGFEEPEPQKQDAPSPNLLRGASLSAALLAGADDGEDE</sequence>
<feature type="compositionally biased region" description="Low complexity" evidence="1">
    <location>
        <begin position="80"/>
        <end position="91"/>
    </location>
</feature>
<gene>
    <name evidence="2" type="ORF">WJX73_000989</name>
</gene>
<organism evidence="2 3">
    <name type="scientific">Symbiochloris irregularis</name>
    <dbReference type="NCBI Taxonomy" id="706552"/>
    <lineage>
        <taxon>Eukaryota</taxon>
        <taxon>Viridiplantae</taxon>
        <taxon>Chlorophyta</taxon>
        <taxon>core chlorophytes</taxon>
        <taxon>Trebouxiophyceae</taxon>
        <taxon>Trebouxiales</taxon>
        <taxon>Trebouxiaceae</taxon>
        <taxon>Symbiochloris</taxon>
    </lineage>
</organism>
<evidence type="ECO:0000313" key="3">
    <source>
        <dbReference type="Proteomes" id="UP001465755"/>
    </source>
</evidence>
<evidence type="ECO:0000313" key="2">
    <source>
        <dbReference type="EMBL" id="KAK9808230.1"/>
    </source>
</evidence>
<feature type="compositionally biased region" description="Polar residues" evidence="1">
    <location>
        <begin position="105"/>
        <end position="117"/>
    </location>
</feature>
<feature type="compositionally biased region" description="Basic and acidic residues" evidence="1">
    <location>
        <begin position="184"/>
        <end position="197"/>
    </location>
</feature>
<feature type="compositionally biased region" description="Low complexity" evidence="1">
    <location>
        <begin position="356"/>
        <end position="370"/>
    </location>
</feature>
<feature type="compositionally biased region" description="Polar residues" evidence="1">
    <location>
        <begin position="66"/>
        <end position="75"/>
    </location>
</feature>
<accession>A0AAW1PEK7</accession>
<evidence type="ECO:0000256" key="1">
    <source>
        <dbReference type="SAM" id="MobiDB-lite"/>
    </source>
</evidence>